<organism evidence="2 3">
    <name type="scientific">Streptomyces hoynatensis</name>
    <dbReference type="NCBI Taxonomy" id="1141874"/>
    <lineage>
        <taxon>Bacteria</taxon>
        <taxon>Bacillati</taxon>
        <taxon>Actinomycetota</taxon>
        <taxon>Actinomycetes</taxon>
        <taxon>Kitasatosporales</taxon>
        <taxon>Streptomycetaceae</taxon>
        <taxon>Streptomyces</taxon>
    </lineage>
</organism>
<dbReference type="Gene3D" id="3.10.310.10">
    <property type="entry name" value="Diaminopimelate Epimerase, Chain A, domain 1"/>
    <property type="match status" value="2"/>
</dbReference>
<gene>
    <name evidence="2" type="ORF">D7294_26550</name>
</gene>
<dbReference type="OrthoDB" id="9788221at2"/>
<dbReference type="PANTHER" id="PTHR13774">
    <property type="entry name" value="PHENAZINE BIOSYNTHESIS PROTEIN"/>
    <property type="match status" value="1"/>
</dbReference>
<dbReference type="NCBIfam" id="TIGR00654">
    <property type="entry name" value="PhzF_family"/>
    <property type="match status" value="1"/>
</dbReference>
<dbReference type="EMBL" id="RBAL01000021">
    <property type="protein sequence ID" value="RKN37927.1"/>
    <property type="molecule type" value="Genomic_DNA"/>
</dbReference>
<dbReference type="Pfam" id="PF02567">
    <property type="entry name" value="PhzC-PhzF"/>
    <property type="match status" value="1"/>
</dbReference>
<dbReference type="SUPFAM" id="SSF54506">
    <property type="entry name" value="Diaminopimelate epimerase-like"/>
    <property type="match status" value="1"/>
</dbReference>
<proteinExistence type="predicted"/>
<dbReference type="AlphaFoldDB" id="A0A3A9YRD5"/>
<accession>A0A3A9YRD5</accession>
<comment type="caution">
    <text evidence="2">The sequence shown here is derived from an EMBL/GenBank/DDBJ whole genome shotgun (WGS) entry which is preliminary data.</text>
</comment>
<feature type="active site" evidence="1">
    <location>
        <position position="63"/>
    </location>
</feature>
<name>A0A3A9YRD5_9ACTN</name>
<evidence type="ECO:0000256" key="1">
    <source>
        <dbReference type="PIRSR" id="PIRSR016184-1"/>
    </source>
</evidence>
<evidence type="ECO:0000313" key="3">
    <source>
        <dbReference type="Proteomes" id="UP000272474"/>
    </source>
</evidence>
<evidence type="ECO:0000313" key="2">
    <source>
        <dbReference type="EMBL" id="RKN37927.1"/>
    </source>
</evidence>
<dbReference type="InterPro" id="IPR003719">
    <property type="entry name" value="Phenazine_PhzF-like"/>
</dbReference>
<dbReference type="PIRSF" id="PIRSF016184">
    <property type="entry name" value="PhzC_PhzF"/>
    <property type="match status" value="1"/>
</dbReference>
<dbReference type="Proteomes" id="UP000272474">
    <property type="component" value="Unassembled WGS sequence"/>
</dbReference>
<dbReference type="GO" id="GO:0016853">
    <property type="term" value="F:isomerase activity"/>
    <property type="evidence" value="ECO:0007669"/>
    <property type="project" value="TreeGrafter"/>
</dbReference>
<protein>
    <submittedName>
        <fullName evidence="2">PhzF family phenazine biosynthesis protein</fullName>
    </submittedName>
</protein>
<dbReference type="GO" id="GO:0005737">
    <property type="term" value="C:cytoplasm"/>
    <property type="evidence" value="ECO:0007669"/>
    <property type="project" value="TreeGrafter"/>
</dbReference>
<keyword evidence="3" id="KW-1185">Reference proteome</keyword>
<sequence length="308" mass="31742">MPATPSHPLGRGHDGPRRRVPFLFVDVFAVGPLTGNPVALVPDADDLGEEVMRAAAREFNQSETTFLLRPRRPDATWRLRSFTPIGAEVFGAGHNALGAWLWLAASGRLPGGEGEFVQEIGEDLLPVRVRAQAGRPPAVSMDQSPPRFGAAVGDPAELAAALGLAEADLVAGAPAQVVGTGADHLLVPLRARAAVDRARPDQARLAAVLASVGGEGCYLYSREPGGDGATAYARFFNPTMGIAEDPATGTAAGPLAALLVRDGAARGDVRIAQGHAAGRPSLIEVAVRGDLVTVTGSGLVVAEGTLLL</sequence>
<dbReference type="RefSeq" id="WP_120684167.1">
    <property type="nucleotide sequence ID" value="NZ_RBAL01000021.1"/>
</dbReference>
<reference evidence="2 3" key="1">
    <citation type="journal article" date="2014" name="Int. J. Syst. Evol. Microbiol.">
        <title>Streptomyces hoynatensis sp. nov., isolated from deep marine sediment.</title>
        <authorList>
            <person name="Veyisoglu A."/>
            <person name="Sahin N."/>
        </authorList>
    </citation>
    <scope>NUCLEOTIDE SEQUENCE [LARGE SCALE GENOMIC DNA]</scope>
    <source>
        <strain evidence="2 3">KCTC 29097</strain>
    </source>
</reference>